<dbReference type="Pfam" id="PF07609">
    <property type="entry name" value="DUF1572"/>
    <property type="match status" value="1"/>
</dbReference>
<organism evidence="1 2">
    <name type="scientific">Indibacter alkaliphilus (strain CCUG 57479 / KCTC 22604 / LW1)</name>
    <dbReference type="NCBI Taxonomy" id="1189612"/>
    <lineage>
        <taxon>Bacteria</taxon>
        <taxon>Pseudomonadati</taxon>
        <taxon>Bacteroidota</taxon>
        <taxon>Cytophagia</taxon>
        <taxon>Cytophagales</taxon>
        <taxon>Cyclobacteriaceae</taxon>
    </lineage>
</organism>
<comment type="caution">
    <text evidence="1">The sequence shown here is derived from an EMBL/GenBank/DDBJ whole genome shotgun (WGS) entry which is preliminary data.</text>
</comment>
<sequence length="153" mass="17879">MNQTLANRLDEVLLNGKWVANTNLKDQITRTSWVQAIEKVENLNTIAQLTFHVTYYLKGLVNVFEGGALEIKDKYSFDMPEIKSEEDWKSMVDEFVSNSEKFISHVSKMDDDFLHKVFVKEEYGSYLRNIEAQIEHAYYHLGQISLIKKLIKK</sequence>
<dbReference type="EMBL" id="ALWO02000023">
    <property type="protein sequence ID" value="EOZ98452.1"/>
    <property type="molecule type" value="Genomic_DNA"/>
</dbReference>
<dbReference type="AlphaFoldDB" id="S2DHG5"/>
<dbReference type="eggNOG" id="ENOG5032QWT">
    <property type="taxonomic scope" value="Bacteria"/>
</dbReference>
<accession>S2DHG5</accession>
<dbReference type="OrthoDB" id="9814103at2"/>
<gene>
    <name evidence="1" type="ORF">A33Q_1106</name>
</gene>
<evidence type="ECO:0000313" key="1">
    <source>
        <dbReference type="EMBL" id="EOZ98452.1"/>
    </source>
</evidence>
<evidence type="ECO:0008006" key="3">
    <source>
        <dbReference type="Google" id="ProtNLM"/>
    </source>
</evidence>
<protein>
    <recommendedName>
        <fullName evidence="3">DUF1572 domain-containing protein</fullName>
    </recommendedName>
</protein>
<dbReference type="SUPFAM" id="SSF109854">
    <property type="entry name" value="DinB/YfiT-like putative metalloenzymes"/>
    <property type="match status" value="1"/>
</dbReference>
<name>S2DHG5_INDAL</name>
<dbReference type="InterPro" id="IPR011466">
    <property type="entry name" value="DUF1572"/>
</dbReference>
<dbReference type="Gene3D" id="1.20.120.450">
    <property type="entry name" value="dinb family like domain"/>
    <property type="match status" value="1"/>
</dbReference>
<keyword evidence="2" id="KW-1185">Reference proteome</keyword>
<proteinExistence type="predicted"/>
<reference evidence="1 2" key="1">
    <citation type="journal article" date="2013" name="Genome Announc.">
        <title>Draft Genome Sequence of Indibacter alkaliphilus Strain LW1T, Isolated from Lonar Lake, a Haloalkaline Lake in the Buldana District of Maharashtra, India.</title>
        <authorList>
            <person name="Singh A."/>
            <person name="Kumar Jangir P."/>
            <person name="Sharma R."/>
            <person name="Singh A."/>
            <person name="Kumar Pinnaka A."/>
            <person name="Shivaji S."/>
        </authorList>
    </citation>
    <scope>NUCLEOTIDE SEQUENCE [LARGE SCALE GENOMIC DNA]</scope>
    <source>
        <strain evidence="2">CCUG 57479 / KCTC 22604 / LW1</strain>
    </source>
</reference>
<dbReference type="InterPro" id="IPR034660">
    <property type="entry name" value="DinB/YfiT-like"/>
</dbReference>
<evidence type="ECO:0000313" key="2">
    <source>
        <dbReference type="Proteomes" id="UP000006073"/>
    </source>
</evidence>
<dbReference type="Proteomes" id="UP000006073">
    <property type="component" value="Unassembled WGS sequence"/>
</dbReference>